<dbReference type="AlphaFoldDB" id="A0A8B8MTJ9"/>
<feature type="transmembrane region" description="Helical" evidence="11">
    <location>
        <begin position="259"/>
        <end position="279"/>
    </location>
</feature>
<feature type="region of interest" description="Disordered" evidence="10">
    <location>
        <begin position="18"/>
        <end position="46"/>
    </location>
</feature>
<evidence type="ECO:0000256" key="10">
    <source>
        <dbReference type="SAM" id="MobiDB-lite"/>
    </source>
</evidence>
<feature type="compositionally biased region" description="Low complexity" evidence="10">
    <location>
        <begin position="18"/>
        <end position="34"/>
    </location>
</feature>
<dbReference type="Pfam" id="PF04678">
    <property type="entry name" value="MCU"/>
    <property type="match status" value="1"/>
</dbReference>
<keyword evidence="9 11" id="KW-0472">Membrane</keyword>
<dbReference type="GO" id="GO:0005262">
    <property type="term" value="F:calcium channel activity"/>
    <property type="evidence" value="ECO:0007669"/>
    <property type="project" value="TreeGrafter"/>
</dbReference>
<evidence type="ECO:0000259" key="12">
    <source>
        <dbReference type="Pfam" id="PF04678"/>
    </source>
</evidence>
<feature type="region of interest" description="Disordered" evidence="10">
    <location>
        <begin position="320"/>
        <end position="339"/>
    </location>
</feature>
<evidence type="ECO:0000256" key="1">
    <source>
        <dbReference type="ARBA" id="ARBA00004141"/>
    </source>
</evidence>
<comment type="similarity">
    <text evidence="2">Belongs to the MCU (TC 1.A.77) family.</text>
</comment>
<dbReference type="OrthoDB" id="278338at2759"/>
<evidence type="ECO:0000256" key="8">
    <source>
        <dbReference type="ARBA" id="ARBA00023065"/>
    </source>
</evidence>
<feature type="transmembrane region" description="Helical" evidence="11">
    <location>
        <begin position="233"/>
        <end position="253"/>
    </location>
</feature>
<accession>A0A8B8MTJ9</accession>
<keyword evidence="4" id="KW-0109">Calcium transport</keyword>
<evidence type="ECO:0000256" key="3">
    <source>
        <dbReference type="ARBA" id="ARBA00022448"/>
    </source>
</evidence>
<keyword evidence="6" id="KW-0106">Calcium</keyword>
<dbReference type="PANTHER" id="PTHR13462">
    <property type="entry name" value="CALCIUM UNIPORTER PROTEIN, MITOCHONDRIAL"/>
    <property type="match status" value="1"/>
</dbReference>
<keyword evidence="3" id="KW-0813">Transport</keyword>
<reference evidence="14" key="1">
    <citation type="submission" date="2025-08" db="UniProtKB">
        <authorList>
            <consortium name="RefSeq"/>
        </authorList>
    </citation>
    <scope>IDENTIFICATION</scope>
    <source>
        <tissue evidence="14">Leaf</tissue>
    </source>
</reference>
<sequence length="339" mass="37782">MSMKKSLAQRLLSMSRTISSSQALASSRSAPAAPARRRGGLAIDPDPGDGGVFRRFLHRKAALSLEVRTHPMGEGLMERLRALDIARGGIRIPVPIPSPSPPPARESLGDGLPPELTVEDARKLMKVAQVEMVKSRLREVGETWVSYPELVRICGEACADPDEGLRLARTLDETGNVVVLGKMVLLRPELVRKAIEGLMQPPLPTPRCEELEELEKQKAEIDREAKSLARRELWLGLGYLVVQTAGFMRLTFWELTWDVMEPICFYLTSGYFMLGYAFFLRTSREPSFEGFFQSRFAAKQEKLMRARGFDARRYDELLKAYRTSSPSPPPPASSAFGGS</sequence>
<dbReference type="GO" id="GO:0036444">
    <property type="term" value="P:calcium import into the mitochondrion"/>
    <property type="evidence" value="ECO:0007669"/>
    <property type="project" value="TreeGrafter"/>
</dbReference>
<dbReference type="GO" id="GO:0015292">
    <property type="term" value="F:uniporter activity"/>
    <property type="evidence" value="ECO:0007669"/>
    <property type="project" value="TreeGrafter"/>
</dbReference>
<organism evidence="13 14">
    <name type="scientific">Rhodamnia argentea</name>
    <dbReference type="NCBI Taxonomy" id="178133"/>
    <lineage>
        <taxon>Eukaryota</taxon>
        <taxon>Viridiplantae</taxon>
        <taxon>Streptophyta</taxon>
        <taxon>Embryophyta</taxon>
        <taxon>Tracheophyta</taxon>
        <taxon>Spermatophyta</taxon>
        <taxon>Magnoliopsida</taxon>
        <taxon>eudicotyledons</taxon>
        <taxon>Gunneridae</taxon>
        <taxon>Pentapetalae</taxon>
        <taxon>rosids</taxon>
        <taxon>malvids</taxon>
        <taxon>Myrtales</taxon>
        <taxon>Myrtaceae</taxon>
        <taxon>Myrtoideae</taxon>
        <taxon>Myrteae</taxon>
        <taxon>Australasian group</taxon>
        <taxon>Rhodamnia</taxon>
    </lineage>
</organism>
<keyword evidence="8" id="KW-0406">Ion transport</keyword>
<evidence type="ECO:0000256" key="11">
    <source>
        <dbReference type="SAM" id="Phobius"/>
    </source>
</evidence>
<evidence type="ECO:0000256" key="5">
    <source>
        <dbReference type="ARBA" id="ARBA00022692"/>
    </source>
</evidence>
<dbReference type="RefSeq" id="XP_030513388.1">
    <property type="nucleotide sequence ID" value="XM_030657528.2"/>
</dbReference>
<dbReference type="GO" id="GO:1990246">
    <property type="term" value="C:uniplex complex"/>
    <property type="evidence" value="ECO:0007669"/>
    <property type="project" value="TreeGrafter"/>
</dbReference>
<keyword evidence="13" id="KW-1185">Reference proteome</keyword>
<evidence type="ECO:0000256" key="2">
    <source>
        <dbReference type="ARBA" id="ARBA00005653"/>
    </source>
</evidence>
<comment type="subcellular location">
    <subcellularLocation>
        <location evidence="1">Membrane</location>
        <topology evidence="1">Multi-pass membrane protein</topology>
    </subcellularLocation>
</comment>
<evidence type="ECO:0000256" key="6">
    <source>
        <dbReference type="ARBA" id="ARBA00022837"/>
    </source>
</evidence>
<name>A0A8B8MTJ9_9MYRT</name>
<evidence type="ECO:0000256" key="7">
    <source>
        <dbReference type="ARBA" id="ARBA00022989"/>
    </source>
</evidence>
<evidence type="ECO:0000256" key="4">
    <source>
        <dbReference type="ARBA" id="ARBA00022568"/>
    </source>
</evidence>
<dbReference type="GO" id="GO:0051560">
    <property type="term" value="P:mitochondrial calcium ion homeostasis"/>
    <property type="evidence" value="ECO:0007669"/>
    <property type="project" value="InterPro"/>
</dbReference>
<feature type="domain" description="Calcium uniporter protein C-terminal" evidence="12">
    <location>
        <begin position="162"/>
        <end position="317"/>
    </location>
</feature>
<keyword evidence="7 11" id="KW-1133">Transmembrane helix</keyword>
<keyword evidence="5 11" id="KW-0812">Transmembrane</keyword>
<dbReference type="InterPro" id="IPR006769">
    <property type="entry name" value="MCU_C"/>
</dbReference>
<gene>
    <name evidence="14" type="primary">LOC115727332</name>
</gene>
<evidence type="ECO:0000313" key="13">
    <source>
        <dbReference type="Proteomes" id="UP000827889"/>
    </source>
</evidence>
<dbReference type="KEGG" id="rarg:115727332"/>
<dbReference type="GeneID" id="115727332"/>
<evidence type="ECO:0000256" key="9">
    <source>
        <dbReference type="ARBA" id="ARBA00023136"/>
    </source>
</evidence>
<dbReference type="Proteomes" id="UP000827889">
    <property type="component" value="Chromosome 11"/>
</dbReference>
<dbReference type="InterPro" id="IPR039055">
    <property type="entry name" value="MCU_fam"/>
</dbReference>
<proteinExistence type="inferred from homology"/>
<protein>
    <submittedName>
        <fullName evidence="14">Calcium uniporter protein 3, mitochondrial</fullName>
    </submittedName>
</protein>
<dbReference type="PANTHER" id="PTHR13462:SF31">
    <property type="entry name" value="CALCIUM UNIPORTER PROTEIN 1, MITOCHONDRIAL"/>
    <property type="match status" value="1"/>
</dbReference>
<evidence type="ECO:0000313" key="14">
    <source>
        <dbReference type="RefSeq" id="XP_030513388.1"/>
    </source>
</evidence>